<dbReference type="Proteomes" id="UP000308600">
    <property type="component" value="Unassembled WGS sequence"/>
</dbReference>
<keyword evidence="2" id="KW-1185">Reference proteome</keyword>
<dbReference type="EMBL" id="ML208391">
    <property type="protein sequence ID" value="TFK66878.1"/>
    <property type="molecule type" value="Genomic_DNA"/>
</dbReference>
<name>A0ACD3ALU4_9AGAR</name>
<protein>
    <submittedName>
        <fullName evidence="1">Uncharacterized protein</fullName>
    </submittedName>
</protein>
<gene>
    <name evidence="1" type="ORF">BDN72DRAFT_126556</name>
</gene>
<sequence>MLQAISSSWAIMRRDSLPQATPYDVVAGSQAVDRSSVASLAFLAWDIIITFEDEVKVIWRNPWSPMKVLYFIIRYLSLSVQISTLFAGSELTPALNLHFTHHDCYIWAISQGVGAAFVIISADVVLILRVHALYHCSKVVQRLLWVLYLGECLIMALGLKFALPQMEYDSICRVTKSPTVLSLVAVAPIIFQTILFVLTGIKFVQAVRAGWGHIPLVIILMRDGTWAFFLLFVLLLGDMALYIGVTSTYASVLYGWVLTFFSFCGYRILLNINDLNQRKHTNSNISHRTNFTTDFWEDPNCVDTQTSS</sequence>
<accession>A0ACD3ALU4</accession>
<organism evidence="1 2">
    <name type="scientific">Pluteus cervinus</name>
    <dbReference type="NCBI Taxonomy" id="181527"/>
    <lineage>
        <taxon>Eukaryota</taxon>
        <taxon>Fungi</taxon>
        <taxon>Dikarya</taxon>
        <taxon>Basidiomycota</taxon>
        <taxon>Agaricomycotina</taxon>
        <taxon>Agaricomycetes</taxon>
        <taxon>Agaricomycetidae</taxon>
        <taxon>Agaricales</taxon>
        <taxon>Pluteineae</taxon>
        <taxon>Pluteaceae</taxon>
        <taxon>Pluteus</taxon>
    </lineage>
</organism>
<proteinExistence type="predicted"/>
<evidence type="ECO:0000313" key="2">
    <source>
        <dbReference type="Proteomes" id="UP000308600"/>
    </source>
</evidence>
<evidence type="ECO:0000313" key="1">
    <source>
        <dbReference type="EMBL" id="TFK66878.1"/>
    </source>
</evidence>
<reference evidence="1 2" key="1">
    <citation type="journal article" date="2019" name="Nat. Ecol. Evol.">
        <title>Megaphylogeny resolves global patterns of mushroom evolution.</title>
        <authorList>
            <person name="Varga T."/>
            <person name="Krizsan K."/>
            <person name="Foldi C."/>
            <person name="Dima B."/>
            <person name="Sanchez-Garcia M."/>
            <person name="Sanchez-Ramirez S."/>
            <person name="Szollosi G.J."/>
            <person name="Szarkandi J.G."/>
            <person name="Papp V."/>
            <person name="Albert L."/>
            <person name="Andreopoulos W."/>
            <person name="Angelini C."/>
            <person name="Antonin V."/>
            <person name="Barry K.W."/>
            <person name="Bougher N.L."/>
            <person name="Buchanan P."/>
            <person name="Buyck B."/>
            <person name="Bense V."/>
            <person name="Catcheside P."/>
            <person name="Chovatia M."/>
            <person name="Cooper J."/>
            <person name="Damon W."/>
            <person name="Desjardin D."/>
            <person name="Finy P."/>
            <person name="Geml J."/>
            <person name="Haridas S."/>
            <person name="Hughes K."/>
            <person name="Justo A."/>
            <person name="Karasinski D."/>
            <person name="Kautmanova I."/>
            <person name="Kiss B."/>
            <person name="Kocsube S."/>
            <person name="Kotiranta H."/>
            <person name="LaButti K.M."/>
            <person name="Lechner B.E."/>
            <person name="Liimatainen K."/>
            <person name="Lipzen A."/>
            <person name="Lukacs Z."/>
            <person name="Mihaltcheva S."/>
            <person name="Morgado L.N."/>
            <person name="Niskanen T."/>
            <person name="Noordeloos M.E."/>
            <person name="Ohm R.A."/>
            <person name="Ortiz-Santana B."/>
            <person name="Ovrebo C."/>
            <person name="Racz N."/>
            <person name="Riley R."/>
            <person name="Savchenko A."/>
            <person name="Shiryaev A."/>
            <person name="Soop K."/>
            <person name="Spirin V."/>
            <person name="Szebenyi C."/>
            <person name="Tomsovsky M."/>
            <person name="Tulloss R.E."/>
            <person name="Uehling J."/>
            <person name="Grigoriev I.V."/>
            <person name="Vagvolgyi C."/>
            <person name="Papp T."/>
            <person name="Martin F.M."/>
            <person name="Miettinen O."/>
            <person name="Hibbett D.S."/>
            <person name="Nagy L.G."/>
        </authorList>
    </citation>
    <scope>NUCLEOTIDE SEQUENCE [LARGE SCALE GENOMIC DNA]</scope>
    <source>
        <strain evidence="1 2">NL-1719</strain>
    </source>
</reference>